<dbReference type="EMBL" id="CYGY02000068">
    <property type="protein sequence ID" value="SIT49418.1"/>
    <property type="molecule type" value="Genomic_DNA"/>
</dbReference>
<evidence type="ECO:0000313" key="3">
    <source>
        <dbReference type="Proteomes" id="UP000195569"/>
    </source>
</evidence>
<comment type="caution">
    <text evidence="2">The sequence shown here is derived from an EMBL/GenBank/DDBJ whole genome shotgun (WGS) entry which is preliminary data.</text>
</comment>
<organism evidence="2 3">
    <name type="scientific">Paraburkholderia piptadeniae</name>
    <dbReference type="NCBI Taxonomy" id="1701573"/>
    <lineage>
        <taxon>Bacteria</taxon>
        <taxon>Pseudomonadati</taxon>
        <taxon>Pseudomonadota</taxon>
        <taxon>Betaproteobacteria</taxon>
        <taxon>Burkholderiales</taxon>
        <taxon>Burkholderiaceae</taxon>
        <taxon>Paraburkholderia</taxon>
    </lineage>
</organism>
<accession>A0A1N7SPV6</accession>
<dbReference type="AlphaFoldDB" id="A0A1N7SPV6"/>
<protein>
    <submittedName>
        <fullName evidence="2">Uncharacterized protein</fullName>
    </submittedName>
</protein>
<proteinExistence type="predicted"/>
<feature type="region of interest" description="Disordered" evidence="1">
    <location>
        <begin position="1"/>
        <end position="25"/>
    </location>
</feature>
<name>A0A1N7SPV6_9BURK</name>
<sequence length="25" mass="2792">MSQSERSGSQDTCYAKGLTQQRSDK</sequence>
<evidence type="ECO:0000256" key="1">
    <source>
        <dbReference type="SAM" id="MobiDB-lite"/>
    </source>
</evidence>
<reference evidence="2" key="1">
    <citation type="submission" date="2016-12" db="EMBL/GenBank/DDBJ databases">
        <authorList>
            <person name="Moulin L."/>
        </authorList>
    </citation>
    <scope>NUCLEOTIDE SEQUENCE [LARGE SCALE GENOMIC DNA]</scope>
    <source>
        <strain evidence="2">STM 7183</strain>
    </source>
</reference>
<gene>
    <name evidence="2" type="ORF">BN2476_680128</name>
</gene>
<dbReference type="Proteomes" id="UP000195569">
    <property type="component" value="Unassembled WGS sequence"/>
</dbReference>
<evidence type="ECO:0000313" key="2">
    <source>
        <dbReference type="EMBL" id="SIT49418.1"/>
    </source>
</evidence>
<keyword evidence="3" id="KW-1185">Reference proteome</keyword>